<evidence type="ECO:0000313" key="1">
    <source>
        <dbReference type="EnsemblPlants" id="AVESA.00010b.r2.3AG0409800.1.CDS"/>
    </source>
</evidence>
<organism evidence="1 2">
    <name type="scientific">Avena sativa</name>
    <name type="common">Oat</name>
    <dbReference type="NCBI Taxonomy" id="4498"/>
    <lineage>
        <taxon>Eukaryota</taxon>
        <taxon>Viridiplantae</taxon>
        <taxon>Streptophyta</taxon>
        <taxon>Embryophyta</taxon>
        <taxon>Tracheophyta</taxon>
        <taxon>Spermatophyta</taxon>
        <taxon>Magnoliopsida</taxon>
        <taxon>Liliopsida</taxon>
        <taxon>Poales</taxon>
        <taxon>Poaceae</taxon>
        <taxon>BOP clade</taxon>
        <taxon>Pooideae</taxon>
        <taxon>Poodae</taxon>
        <taxon>Poeae</taxon>
        <taxon>Poeae Chloroplast Group 1 (Aveneae type)</taxon>
        <taxon>Aveninae</taxon>
        <taxon>Avena</taxon>
    </lineage>
</organism>
<protein>
    <submittedName>
        <fullName evidence="1">Uncharacterized protein</fullName>
    </submittedName>
</protein>
<keyword evidence="2" id="KW-1185">Reference proteome</keyword>
<reference evidence="1" key="1">
    <citation type="submission" date="2021-05" db="EMBL/GenBank/DDBJ databases">
        <authorList>
            <person name="Scholz U."/>
            <person name="Mascher M."/>
            <person name="Fiebig A."/>
        </authorList>
    </citation>
    <scope>NUCLEOTIDE SEQUENCE [LARGE SCALE GENOMIC DNA]</scope>
</reference>
<proteinExistence type="predicted"/>
<dbReference type="Proteomes" id="UP001732700">
    <property type="component" value="Chromosome 3A"/>
</dbReference>
<reference evidence="1" key="2">
    <citation type="submission" date="2025-09" db="UniProtKB">
        <authorList>
            <consortium name="EnsemblPlants"/>
        </authorList>
    </citation>
    <scope>IDENTIFICATION</scope>
</reference>
<evidence type="ECO:0000313" key="2">
    <source>
        <dbReference type="Proteomes" id="UP001732700"/>
    </source>
</evidence>
<name>A0ACD5VCU8_AVESA</name>
<sequence length="1135" mass="127818">MEAPICALVDAMSRLPSKLDRLLRHGHMLPRGAEDEIPLIKEDLEKIMAILQEHDSPIAEDRAMMIGCLMKETRELSYDIDDCIDQYEQPAAGSRSMSASRIPRRKSARRGSKTGRLPERLKRRLWMANKIREFSVRSQEALQRYIMFYPNGTGVGVAACRLRCDASFGSFHLPGEHADQLVGIDASVNKLEAWLAIDVEQNLKFVSIVGSGGVGKTTLANELYCRIGGQFECRAFVRSSRKPDIRRLLISMLSQVRPNQAPNNWKVHSLISHIRTHLQDKRYLIVVDDVWAASTWDIVNYALPGGNCYSRILITTEIEDVAQKICGYDPRYVFKMKPLCEDDARKLFFNTVITPPESSEVSNSIIRKCGGSPLATVTIASLLASRMSKPEQWDHVDKFLSYGFGAKPTLEGMKEVLNLSYKNLPAHLKACVLYLVIYQEGQIIWKDDLVKQWIAEGFIRATEGNDEEEISGSYFDELISSRIIQPIHTNDTDEILSCTIHYMVVDFIKHKSIEENFVTAIDRSETSARLSDKVRRLSLHFGNAEDATLPTNMRLSQVRTLAFFGVFSCLPSVIEFPLLQVLILQFWGSDDETVSLDLTRISELFRLRYLQVTCNVKLEVQAINMRGLKYLQTLKIDARASIVPSDTIHLPHLLHLTLPADTNLPNGVGHMTSLRTLGHFDIGTNSTENLERLGELTNLRDLQLTSYAAQPENLKKNMLCLGSILCKLRNLKSLTLVPSQYVSGSERMNISGDGLSNLSSPQALLRRLKLSPCVCIFSNLPNWIGQLHHLCILKIGVSELAQNDVDALGALPALTALSLYVQTMLAEQIVFNQAGFSVIKYLKFWCSVPLLKFEAGAMPNLRKLKLGFNGPGVDQHGTAAITIEHLSGLQDICAEIGCAGLGIDSEFVLVNAIWNHPENPQINVQLKDYNFYGHTSTRTRAKEHRNENGDMGEDENNQANSGIIITLSRSSSSLHMPDVGFAMNEIVNKARSQWLKPSEVLNILTNHDRFQLAHETPNKPPSGSLFLTNRRNNRRFRQDGHEWRRKKNRNTIAEAHELLKVGGVDSLHCYYSHGQNNPCFQRRCYWMLEPAYEHVVLVHYICVAKGRYDETSTSRDINSIIRSIFDASPDSVLEQ</sequence>
<dbReference type="EnsemblPlants" id="AVESA.00010b.r2.3AG0409800.1">
    <property type="protein sequence ID" value="AVESA.00010b.r2.3AG0409800.1.CDS"/>
    <property type="gene ID" value="AVESA.00010b.r2.3AG0409800"/>
</dbReference>
<accession>A0ACD5VCU8</accession>